<reference evidence="2" key="1">
    <citation type="journal article" date="2017" name="Genome Biol.">
        <title>Comparative genomics reveals high biological diversity and specific adaptations in the industrially and medically important fungal genus Aspergillus.</title>
        <authorList>
            <person name="de Vries R.P."/>
            <person name="Riley R."/>
            <person name="Wiebenga A."/>
            <person name="Aguilar-Osorio G."/>
            <person name="Amillis S."/>
            <person name="Uchima C.A."/>
            <person name="Anderluh G."/>
            <person name="Asadollahi M."/>
            <person name="Askin M."/>
            <person name="Barry K."/>
            <person name="Battaglia E."/>
            <person name="Bayram O."/>
            <person name="Benocci T."/>
            <person name="Braus-Stromeyer S.A."/>
            <person name="Caldana C."/>
            <person name="Canovas D."/>
            <person name="Cerqueira G.C."/>
            <person name="Chen F."/>
            <person name="Chen W."/>
            <person name="Choi C."/>
            <person name="Clum A."/>
            <person name="Dos Santos R.A."/>
            <person name="Damasio A.R."/>
            <person name="Diallinas G."/>
            <person name="Emri T."/>
            <person name="Fekete E."/>
            <person name="Flipphi M."/>
            <person name="Freyberg S."/>
            <person name="Gallo A."/>
            <person name="Gournas C."/>
            <person name="Habgood R."/>
            <person name="Hainaut M."/>
            <person name="Harispe M.L."/>
            <person name="Henrissat B."/>
            <person name="Hilden K.S."/>
            <person name="Hope R."/>
            <person name="Hossain A."/>
            <person name="Karabika E."/>
            <person name="Karaffa L."/>
            <person name="Karanyi Z."/>
            <person name="Krasevec N."/>
            <person name="Kuo A."/>
            <person name="Kusch H."/>
            <person name="LaButti K."/>
            <person name="Lagendijk E.L."/>
            <person name="Lapidus A."/>
            <person name="Levasseur A."/>
            <person name="Lindquist E."/>
            <person name="Lipzen A."/>
            <person name="Logrieco A.F."/>
            <person name="MacCabe A."/>
            <person name="Maekelae M.R."/>
            <person name="Malavazi I."/>
            <person name="Melin P."/>
            <person name="Meyer V."/>
            <person name="Mielnichuk N."/>
            <person name="Miskei M."/>
            <person name="Molnar A.P."/>
            <person name="Mule G."/>
            <person name="Ngan C.Y."/>
            <person name="Orejas M."/>
            <person name="Orosz E."/>
            <person name="Ouedraogo J.P."/>
            <person name="Overkamp K.M."/>
            <person name="Park H.-S."/>
            <person name="Perrone G."/>
            <person name="Piumi F."/>
            <person name="Punt P.J."/>
            <person name="Ram A.F."/>
            <person name="Ramon A."/>
            <person name="Rauscher S."/>
            <person name="Record E."/>
            <person name="Riano-Pachon D.M."/>
            <person name="Robert V."/>
            <person name="Roehrig J."/>
            <person name="Ruller R."/>
            <person name="Salamov A."/>
            <person name="Salih N.S."/>
            <person name="Samson R.A."/>
            <person name="Sandor E."/>
            <person name="Sanguinetti M."/>
            <person name="Schuetze T."/>
            <person name="Sepcic K."/>
            <person name="Shelest E."/>
            <person name="Sherlock G."/>
            <person name="Sophianopoulou V."/>
            <person name="Squina F.M."/>
            <person name="Sun H."/>
            <person name="Susca A."/>
            <person name="Todd R.B."/>
            <person name="Tsang A."/>
            <person name="Unkles S.E."/>
            <person name="van de Wiele N."/>
            <person name="van Rossen-Uffink D."/>
            <person name="Oliveira J.V."/>
            <person name="Vesth T.C."/>
            <person name="Visser J."/>
            <person name="Yu J.-H."/>
            <person name="Zhou M."/>
            <person name="Andersen M.R."/>
            <person name="Archer D.B."/>
            <person name="Baker S.E."/>
            <person name="Benoit I."/>
            <person name="Brakhage A.A."/>
            <person name="Braus G.H."/>
            <person name="Fischer R."/>
            <person name="Frisvad J.C."/>
            <person name="Goldman G.H."/>
            <person name="Houbraken J."/>
            <person name="Oakley B."/>
            <person name="Pocsi I."/>
            <person name="Scazzocchio C."/>
            <person name="Seiboth B."/>
            <person name="vanKuyk P.A."/>
            <person name="Wortman J."/>
            <person name="Dyer P.S."/>
            <person name="Grigoriev I.V."/>
        </authorList>
    </citation>
    <scope>NUCLEOTIDE SEQUENCE [LARGE SCALE GENOMIC DNA]</scope>
    <source>
        <strain evidence="2">CBS 134.48</strain>
    </source>
</reference>
<sequence>MSLLNLPQEILVLIISKLHESGDYNTLLKLCQTSKTVCALVQPKIFRQYPKWCFIEDTWWIPVFKHHIGSLICFIRTAIERPDLGACVRSLTVEAFNQRSYLPQDWEKKLLKDLFEMFARAANQLPASWKQQYLTAPDEVHSNSLLMLLITLTPKLETLRLNITEEGLEGLEGLEPLWERDSQSVRSHGYLANLKELDIECDEMLHKSMRGLFHLMHLPNLNELALYDADEDGPGCPPLELLLPKSLSITTLKLVGVKFHQTTLRQMVHACRSLKVFCYYSAWETEDASHPKKSDLVSILKPHQNSLQEIDADLDAVRPRDFSEYGSFTAFTSLTHLGLAQTGLKDAADLPGSLEHLRLVVCAQPVYELLTSLISKSKIGQLALKSLKIYQNGDIHPREGSWILGIKPFPELWKTEEGRVEMMKACRRLDDLIETADFSVDIFSCSAWNMYLILQKELRTSSHYPHFREEHKYVRV</sequence>
<name>A0A1L9NIX9_ASPTC</name>
<dbReference type="OrthoDB" id="2520703at2759"/>
<protein>
    <recommendedName>
        <fullName evidence="3">F-box domain-containing protein</fullName>
    </recommendedName>
</protein>
<dbReference type="SUPFAM" id="SSF52047">
    <property type="entry name" value="RNI-like"/>
    <property type="match status" value="1"/>
</dbReference>
<dbReference type="EMBL" id="KV878178">
    <property type="protein sequence ID" value="OJI89225.1"/>
    <property type="molecule type" value="Genomic_DNA"/>
</dbReference>
<evidence type="ECO:0008006" key="3">
    <source>
        <dbReference type="Google" id="ProtNLM"/>
    </source>
</evidence>
<dbReference type="Proteomes" id="UP000184304">
    <property type="component" value="Unassembled WGS sequence"/>
</dbReference>
<proteinExistence type="predicted"/>
<evidence type="ECO:0000313" key="1">
    <source>
        <dbReference type="EMBL" id="OJI89225.1"/>
    </source>
</evidence>
<dbReference type="OMA" id="EIMSHES"/>
<dbReference type="Gene3D" id="3.80.10.10">
    <property type="entry name" value="Ribonuclease Inhibitor"/>
    <property type="match status" value="1"/>
</dbReference>
<evidence type="ECO:0000313" key="2">
    <source>
        <dbReference type="Proteomes" id="UP000184304"/>
    </source>
</evidence>
<dbReference type="VEuPathDB" id="FungiDB:ASPTUDRAFT_35307"/>
<dbReference type="STRING" id="767770.A0A1L9NIX9"/>
<keyword evidence="2" id="KW-1185">Reference proteome</keyword>
<organism evidence="1 2">
    <name type="scientific">Aspergillus tubingensis (strain CBS 134.48)</name>
    <dbReference type="NCBI Taxonomy" id="767770"/>
    <lineage>
        <taxon>Eukaryota</taxon>
        <taxon>Fungi</taxon>
        <taxon>Dikarya</taxon>
        <taxon>Ascomycota</taxon>
        <taxon>Pezizomycotina</taxon>
        <taxon>Eurotiomycetes</taxon>
        <taxon>Eurotiomycetidae</taxon>
        <taxon>Eurotiales</taxon>
        <taxon>Aspergillaceae</taxon>
        <taxon>Aspergillus</taxon>
        <taxon>Aspergillus subgen. Circumdati</taxon>
    </lineage>
</organism>
<gene>
    <name evidence="1" type="ORF">ASPTUDRAFT_35307</name>
</gene>
<dbReference type="InterPro" id="IPR032675">
    <property type="entry name" value="LRR_dom_sf"/>
</dbReference>
<dbReference type="AlphaFoldDB" id="A0A1L9NIX9"/>
<accession>A0A1L9NIX9</accession>